<dbReference type="SUPFAM" id="SSF52266">
    <property type="entry name" value="SGNH hydrolase"/>
    <property type="match status" value="1"/>
</dbReference>
<evidence type="ECO:0000313" key="2">
    <source>
        <dbReference type="EMBL" id="KAA9301718.1"/>
    </source>
</evidence>
<gene>
    <name evidence="2" type="ORF">F6I03_00470</name>
</gene>
<dbReference type="AlphaFoldDB" id="A0A5N1GN98"/>
<name>A0A5N1GN98_9LACT</name>
<dbReference type="RefSeq" id="WP_070430972.1">
    <property type="nucleotide sequence ID" value="NZ_VYWO01000001.1"/>
</dbReference>
<sequence length="201" mass="23387">MHTILFIGDSQVAAGRNQAKRSDDLGQGFVAQLEEIWREEGLPYTAINKAYKGAQFKDIWSDLRPNLDQLDAIDGLVIGAGINDIYFHRQLTTDEWQNYLGNWPQDFNRLLDQVQSHFAPKFILFLDVTAGFEDPLLQERLLDFQIMFRQCLGKQAHFLSFAQVFESQPSKYFREDHIHFSPSGHHYLSQKIKEKLEQIRV</sequence>
<proteinExistence type="predicted"/>
<dbReference type="Gene3D" id="3.40.50.1110">
    <property type="entry name" value="SGNH hydrolase"/>
    <property type="match status" value="1"/>
</dbReference>
<dbReference type="Proteomes" id="UP000327148">
    <property type="component" value="Unassembled WGS sequence"/>
</dbReference>
<protein>
    <submittedName>
        <fullName evidence="2">SGNH/GDSL hydrolase family protein</fullName>
    </submittedName>
</protein>
<accession>A0A5N1GN98</accession>
<dbReference type="EMBL" id="VYWO01000001">
    <property type="protein sequence ID" value="KAA9301718.1"/>
    <property type="molecule type" value="Genomic_DNA"/>
</dbReference>
<dbReference type="InterPro" id="IPR036514">
    <property type="entry name" value="SGNH_hydro_sf"/>
</dbReference>
<dbReference type="InterPro" id="IPR013830">
    <property type="entry name" value="SGNH_hydro"/>
</dbReference>
<dbReference type="CDD" id="cd00229">
    <property type="entry name" value="SGNH_hydrolase"/>
    <property type="match status" value="1"/>
</dbReference>
<evidence type="ECO:0000313" key="3">
    <source>
        <dbReference type="Proteomes" id="UP000327148"/>
    </source>
</evidence>
<feature type="domain" description="SGNH hydrolase-type esterase" evidence="1">
    <location>
        <begin position="6"/>
        <end position="186"/>
    </location>
</feature>
<keyword evidence="2" id="KW-0378">Hydrolase</keyword>
<organism evidence="2 3">
    <name type="scientific">Aerococcus sanguinicola</name>
    <dbReference type="NCBI Taxonomy" id="119206"/>
    <lineage>
        <taxon>Bacteria</taxon>
        <taxon>Bacillati</taxon>
        <taxon>Bacillota</taxon>
        <taxon>Bacilli</taxon>
        <taxon>Lactobacillales</taxon>
        <taxon>Aerococcaceae</taxon>
        <taxon>Aerococcus</taxon>
    </lineage>
</organism>
<dbReference type="GO" id="GO:0016787">
    <property type="term" value="F:hydrolase activity"/>
    <property type="evidence" value="ECO:0007669"/>
    <property type="project" value="UniProtKB-KW"/>
</dbReference>
<evidence type="ECO:0000259" key="1">
    <source>
        <dbReference type="Pfam" id="PF13472"/>
    </source>
</evidence>
<dbReference type="Pfam" id="PF13472">
    <property type="entry name" value="Lipase_GDSL_2"/>
    <property type="match status" value="1"/>
</dbReference>
<reference evidence="2 3" key="1">
    <citation type="submission" date="2019-09" db="EMBL/GenBank/DDBJ databases">
        <title>Draft genome sequence assemblies of isolates from the urinary tract.</title>
        <authorList>
            <person name="Mores C.R."/>
            <person name="Putonti C."/>
            <person name="Wolfe A.J."/>
        </authorList>
    </citation>
    <scope>NUCLEOTIDE SEQUENCE [LARGE SCALE GENOMIC DNA]</scope>
    <source>
        <strain evidence="2 3">UMB623</strain>
    </source>
</reference>
<comment type="caution">
    <text evidence="2">The sequence shown here is derived from an EMBL/GenBank/DDBJ whole genome shotgun (WGS) entry which is preliminary data.</text>
</comment>
<dbReference type="OrthoDB" id="9794725at2"/>